<keyword evidence="3 10" id="KW-0813">Transport</keyword>
<dbReference type="InterPro" id="IPR024230">
    <property type="entry name" value="GspL_cyto_dom"/>
</dbReference>
<name>A0A8E2U5H4_9GAMM</name>
<sequence length="378" mass="40388">MDCLFLPADCAAHLQPETPGYWLPREGAGGWLSLAQCAAAAQGAVTLVLPAEHCSAFAVALPTRKARWLQQALAYAAEELLAENVDELHLSLGEVLDDGRHRVIAIRRSLLQGWLEQLCGLGLPIVAVHVDADLLPRTGSQILLLGARGLLGGSLEARLAFVAEQWPALAEQCPAPRQAHGDGETPPPGVDDYQRLDDPYAWLASGRAAAVNLAQGTFAIDLGGSGLARWKPLFATLGLILLVQLGFNLAQGWYFQRQGDLHADASLALYRELFPADTRIVNLRAQFDDHLAQAGGARAGFTRLLEHAATAVADGAPVTVQRLDYNETRGDLALEVRAADFAALEQLRQRLNEQGQSVQLGSASRDGDAVSARVVIGG</sequence>
<keyword evidence="6" id="KW-0812">Transmembrane</keyword>
<evidence type="ECO:0000313" key="13">
    <source>
        <dbReference type="EMBL" id="PNF77639.1"/>
    </source>
</evidence>
<dbReference type="GO" id="GO:0015628">
    <property type="term" value="P:protein secretion by the type II secretion system"/>
    <property type="evidence" value="ECO:0007669"/>
    <property type="project" value="InterPro"/>
</dbReference>
<dbReference type="EMBL" id="POUK01000002">
    <property type="protein sequence ID" value="PNF77639.1"/>
    <property type="molecule type" value="Genomic_DNA"/>
</dbReference>
<evidence type="ECO:0000256" key="6">
    <source>
        <dbReference type="ARBA" id="ARBA00022692"/>
    </source>
</evidence>
<dbReference type="InterPro" id="IPR007812">
    <property type="entry name" value="T2SS_protein-GspL"/>
</dbReference>
<dbReference type="Gene3D" id="3.30.1360.100">
    <property type="entry name" value="General secretion pathway protein M, EpsM"/>
    <property type="match status" value="1"/>
</dbReference>
<dbReference type="AlphaFoldDB" id="A0A8E2U5H4"/>
<proteinExistence type="inferred from homology"/>
<dbReference type="GO" id="GO:0015627">
    <property type="term" value="C:type II protein secretion system complex"/>
    <property type="evidence" value="ECO:0007669"/>
    <property type="project" value="InterPro"/>
</dbReference>
<dbReference type="Gene3D" id="3.30.420.380">
    <property type="match status" value="1"/>
</dbReference>
<dbReference type="RefSeq" id="WP_102828212.1">
    <property type="nucleotide sequence ID" value="NZ_CP065721.1"/>
</dbReference>
<evidence type="ECO:0000256" key="8">
    <source>
        <dbReference type="ARBA" id="ARBA00022989"/>
    </source>
</evidence>
<comment type="similarity">
    <text evidence="2 10">Belongs to the GSP L family.</text>
</comment>
<dbReference type="NCBIfam" id="TIGR01709">
    <property type="entry name" value="typeII_sec_gspL"/>
    <property type="match status" value="1"/>
</dbReference>
<evidence type="ECO:0000256" key="2">
    <source>
        <dbReference type="ARBA" id="ARBA00005318"/>
    </source>
</evidence>
<dbReference type="Proteomes" id="UP000235881">
    <property type="component" value="Unassembled WGS sequence"/>
</dbReference>
<keyword evidence="4" id="KW-1003">Cell membrane</keyword>
<comment type="subcellular location">
    <subcellularLocation>
        <location evidence="1">Cell inner membrane</location>
        <topology evidence="1">Single-pass membrane protein</topology>
    </subcellularLocation>
</comment>
<dbReference type="GO" id="GO:0005886">
    <property type="term" value="C:plasma membrane"/>
    <property type="evidence" value="ECO:0007669"/>
    <property type="project" value="UniProtKB-SubCell"/>
</dbReference>
<evidence type="ECO:0000313" key="14">
    <source>
        <dbReference type="Proteomes" id="UP000235881"/>
    </source>
</evidence>
<evidence type="ECO:0000256" key="4">
    <source>
        <dbReference type="ARBA" id="ARBA00022475"/>
    </source>
</evidence>
<keyword evidence="8" id="KW-1133">Transmembrane helix</keyword>
<comment type="caution">
    <text evidence="13">The sequence shown here is derived from an EMBL/GenBank/DDBJ whole genome shotgun (WGS) entry which is preliminary data.</text>
</comment>
<feature type="domain" description="GspL cytoplasmic actin-ATPase-like" evidence="11">
    <location>
        <begin position="31"/>
        <end position="219"/>
    </location>
</feature>
<organism evidence="13 14">
    <name type="scientific">Stutzerimonas degradans</name>
    <dbReference type="NCBI Taxonomy" id="2968968"/>
    <lineage>
        <taxon>Bacteria</taxon>
        <taxon>Pseudomonadati</taxon>
        <taxon>Pseudomonadota</taxon>
        <taxon>Gammaproteobacteria</taxon>
        <taxon>Pseudomonadales</taxon>
        <taxon>Pseudomonadaceae</taxon>
        <taxon>Stutzerimonas</taxon>
    </lineage>
</organism>
<keyword evidence="7 10" id="KW-0653">Protein transport</keyword>
<dbReference type="SUPFAM" id="SSF53067">
    <property type="entry name" value="Actin-like ATPase domain"/>
    <property type="match status" value="1"/>
</dbReference>
<keyword evidence="9" id="KW-0472">Membrane</keyword>
<keyword evidence="14" id="KW-1185">Reference proteome</keyword>
<comment type="function">
    <text evidence="10">Inner membrane component of the type II secretion system required for the energy-dependent secretion of extracellular factors such as proteases and toxins from the periplasm.</text>
</comment>
<evidence type="ECO:0000256" key="3">
    <source>
        <dbReference type="ARBA" id="ARBA00022448"/>
    </source>
</evidence>
<dbReference type="InterPro" id="IPR025691">
    <property type="entry name" value="GspL_pp_dom"/>
</dbReference>
<protein>
    <recommendedName>
        <fullName evidence="10">Type II secretion system protein L</fullName>
        <shortName evidence="10">T2SS protein L</shortName>
    </recommendedName>
</protein>
<dbReference type="InterPro" id="IPR043129">
    <property type="entry name" value="ATPase_NBD"/>
</dbReference>
<dbReference type="PIRSF" id="PIRSF015761">
    <property type="entry name" value="Protein_L"/>
    <property type="match status" value="1"/>
</dbReference>
<dbReference type="GO" id="GO:0009276">
    <property type="term" value="C:Gram-negative-bacterium-type cell wall"/>
    <property type="evidence" value="ECO:0007669"/>
    <property type="project" value="InterPro"/>
</dbReference>
<evidence type="ECO:0000256" key="7">
    <source>
        <dbReference type="ARBA" id="ARBA00022927"/>
    </source>
</evidence>
<keyword evidence="5" id="KW-0997">Cell inner membrane</keyword>
<evidence type="ECO:0000256" key="10">
    <source>
        <dbReference type="PIRNR" id="PIRNR015761"/>
    </source>
</evidence>
<feature type="domain" description="GspL periplasmic" evidence="12">
    <location>
        <begin position="225"/>
        <end position="377"/>
    </location>
</feature>
<dbReference type="Pfam" id="PF05134">
    <property type="entry name" value="T2SSL"/>
    <property type="match status" value="1"/>
</dbReference>
<evidence type="ECO:0000259" key="11">
    <source>
        <dbReference type="Pfam" id="PF05134"/>
    </source>
</evidence>
<reference evidence="13 14" key="1">
    <citation type="submission" date="2018-01" db="EMBL/GenBank/DDBJ databases">
        <title>Denitrification phenotypes of diverse strains of Pseudomonas stutzeri.</title>
        <authorList>
            <person name="Milligan D.A."/>
            <person name="Bergaust L."/>
            <person name="Bakken L.R."/>
            <person name="Frostegard A."/>
        </authorList>
    </citation>
    <scope>NUCLEOTIDE SEQUENCE [LARGE SCALE GENOMIC DNA]</scope>
    <source>
        <strain evidence="13 14">DSM 50238</strain>
    </source>
</reference>
<evidence type="ECO:0000259" key="12">
    <source>
        <dbReference type="Pfam" id="PF12693"/>
    </source>
</evidence>
<evidence type="ECO:0000256" key="5">
    <source>
        <dbReference type="ARBA" id="ARBA00022519"/>
    </source>
</evidence>
<evidence type="ECO:0000256" key="1">
    <source>
        <dbReference type="ARBA" id="ARBA00004377"/>
    </source>
</evidence>
<dbReference type="CDD" id="cd24017">
    <property type="entry name" value="ASKHA_T2SSL_N"/>
    <property type="match status" value="1"/>
</dbReference>
<evidence type="ECO:0000256" key="9">
    <source>
        <dbReference type="ARBA" id="ARBA00023136"/>
    </source>
</evidence>
<accession>A0A8E2U5H4</accession>
<dbReference type="Pfam" id="PF12693">
    <property type="entry name" value="GspL_C"/>
    <property type="match status" value="1"/>
</dbReference>
<gene>
    <name evidence="13" type="primary">gspL</name>
    <name evidence="13" type="ORF">CXK95_08110</name>
</gene>